<evidence type="ECO:0000313" key="3">
    <source>
        <dbReference type="EMBL" id="QSB14869.1"/>
    </source>
</evidence>
<dbReference type="Gene3D" id="1.25.40.10">
    <property type="entry name" value="Tetratricopeptide repeat domain"/>
    <property type="match status" value="2"/>
</dbReference>
<dbReference type="SMART" id="SM00028">
    <property type="entry name" value="TPR"/>
    <property type="match status" value="4"/>
</dbReference>
<keyword evidence="1" id="KW-0812">Transmembrane</keyword>
<dbReference type="Pfam" id="PF00931">
    <property type="entry name" value="NB-ARC"/>
    <property type="match status" value="1"/>
</dbReference>
<dbReference type="InterPro" id="IPR011990">
    <property type="entry name" value="TPR-like_helical_dom_sf"/>
</dbReference>
<evidence type="ECO:0000259" key="2">
    <source>
        <dbReference type="Pfam" id="PF00931"/>
    </source>
</evidence>
<accession>A0A895YH73</accession>
<keyword evidence="4" id="KW-1185">Reference proteome</keyword>
<protein>
    <submittedName>
        <fullName evidence="3">Tetratricopeptide repeat protein</fullName>
    </submittedName>
</protein>
<dbReference type="PANTHER" id="PTHR46082:SF6">
    <property type="entry name" value="AAA+ ATPASE DOMAIN-CONTAINING PROTEIN-RELATED"/>
    <property type="match status" value="1"/>
</dbReference>
<evidence type="ECO:0000256" key="1">
    <source>
        <dbReference type="SAM" id="Phobius"/>
    </source>
</evidence>
<dbReference type="InterPro" id="IPR019734">
    <property type="entry name" value="TPR_rpt"/>
</dbReference>
<feature type="transmembrane region" description="Helical" evidence="1">
    <location>
        <begin position="21"/>
        <end position="40"/>
    </location>
</feature>
<keyword evidence="1" id="KW-1133">Transmembrane helix</keyword>
<dbReference type="InterPro" id="IPR053137">
    <property type="entry name" value="NLR-like"/>
</dbReference>
<dbReference type="Pfam" id="PF13374">
    <property type="entry name" value="TPR_10"/>
    <property type="match status" value="1"/>
</dbReference>
<organism evidence="3 4">
    <name type="scientific">Natronosporangium hydrolyticum</name>
    <dbReference type="NCBI Taxonomy" id="2811111"/>
    <lineage>
        <taxon>Bacteria</taxon>
        <taxon>Bacillati</taxon>
        <taxon>Actinomycetota</taxon>
        <taxon>Actinomycetes</taxon>
        <taxon>Micromonosporales</taxon>
        <taxon>Micromonosporaceae</taxon>
        <taxon>Natronosporangium</taxon>
    </lineage>
</organism>
<proteinExistence type="predicted"/>
<dbReference type="Gene3D" id="3.40.50.300">
    <property type="entry name" value="P-loop containing nucleotide triphosphate hydrolases"/>
    <property type="match status" value="1"/>
</dbReference>
<dbReference type="Proteomes" id="UP000662857">
    <property type="component" value="Chromosome"/>
</dbReference>
<dbReference type="InterPro" id="IPR002182">
    <property type="entry name" value="NB-ARC"/>
</dbReference>
<dbReference type="PANTHER" id="PTHR46082">
    <property type="entry name" value="ATP/GTP-BINDING PROTEIN-RELATED"/>
    <property type="match status" value="1"/>
</dbReference>
<reference evidence="3" key="1">
    <citation type="submission" date="2021-02" db="EMBL/GenBank/DDBJ databases">
        <title>Natrosporangium hydrolyticum gen. nov., sp. nov, a haloalkaliphilic actinobacterium from a soda solonchak soil.</title>
        <authorList>
            <person name="Sorokin D.Y."/>
            <person name="Khijniak T.V."/>
            <person name="Zakharycheva A.P."/>
            <person name="Boueva O.V."/>
            <person name="Ariskina E.V."/>
            <person name="Hahnke R.L."/>
            <person name="Bunk B."/>
            <person name="Sproer C."/>
            <person name="Schumann P."/>
            <person name="Evtushenko L.I."/>
            <person name="Kublanov I.V."/>
        </authorList>
    </citation>
    <scope>NUCLEOTIDE SEQUENCE</scope>
    <source>
        <strain evidence="3">DSM 106523</strain>
    </source>
</reference>
<dbReference type="Pfam" id="PF13424">
    <property type="entry name" value="TPR_12"/>
    <property type="match status" value="2"/>
</dbReference>
<dbReference type="SUPFAM" id="SSF48452">
    <property type="entry name" value="TPR-like"/>
    <property type="match status" value="2"/>
</dbReference>
<sequence>MAAGSGAGTGARFRDRLSRPVVAVPLATGLGAFAVAVGSLLADQPVLASALAAAGTGLTAWAAVRGSIRAQQPVDAAMSSVSDGPMWRLPHRLQLFTGRATDLAKLTTTLASGRRPDLVALTGMGGVGKTSLALEYAHRRAPETSLTAWIPATDRASVVTALAALGGELGVAADDPEAAARATLDQLVHREPWLLVYDDATPPAVADLLPTTGDGEVVLTSRREDWSSWAQLQPVAPFLGPDAVRLLLDRSGDASPNAAGHAAALAAMLGHLPLAVDLAGGYCRRYRITLAAYISLWRERGLSMMPTDESQVLGPNEVATRLSSDRLARGDLAAVQLLRLLSVLAPGQLPQEVLTADPSELPEPLATAATEPTTWHALLTRVADAGLIRVQPGRLWVHHLVQEVQRDAIRRGAPVHRRLLRWRRDPTARWPLARWATLAVRLITAQFPEERHRVELWQRCSELRPHAEALLADGSKWGVAQLDTARLAYRVATYRYDTGDGDAAAELLTGVLGDYRAVLGDEHPDTHRCLNNLALVEHGRGGFDTASALLTAVLDTYRRSLGEDHPDSLGAMNNLALVRHDQGDLDRAGELYAQVLTARRRVLGDDHPDTIASVNNLGTLRRAQGDLDAAATLHTQALDAFRRTLGDDHPDTARALSNLGTLRRAQGDLDAAATLHTQALDAFRRILGDGHPHTVTATNNLVEVLTEQGDDSTAHRLRQRLSLPDANP</sequence>
<dbReference type="KEGG" id="nhy:JQS43_00255"/>
<dbReference type="AlphaFoldDB" id="A0A895YH73"/>
<dbReference type="InterPro" id="IPR027417">
    <property type="entry name" value="P-loop_NTPase"/>
</dbReference>
<evidence type="ECO:0000313" key="4">
    <source>
        <dbReference type="Proteomes" id="UP000662857"/>
    </source>
</evidence>
<dbReference type="RefSeq" id="WP_239677029.1">
    <property type="nucleotide sequence ID" value="NZ_CP070499.1"/>
</dbReference>
<dbReference type="EMBL" id="CP070499">
    <property type="protein sequence ID" value="QSB14869.1"/>
    <property type="molecule type" value="Genomic_DNA"/>
</dbReference>
<keyword evidence="1" id="KW-0472">Membrane</keyword>
<name>A0A895YH73_9ACTN</name>
<feature type="domain" description="NB-ARC" evidence="2">
    <location>
        <begin position="101"/>
        <end position="227"/>
    </location>
</feature>
<dbReference type="PRINTS" id="PR00364">
    <property type="entry name" value="DISEASERSIST"/>
</dbReference>
<gene>
    <name evidence="3" type="ORF">JQS43_00255</name>
</gene>
<dbReference type="SUPFAM" id="SSF52540">
    <property type="entry name" value="P-loop containing nucleoside triphosphate hydrolases"/>
    <property type="match status" value="1"/>
</dbReference>